<dbReference type="EMBL" id="LR134350">
    <property type="protein sequence ID" value="VEG27718.1"/>
    <property type="molecule type" value="Genomic_DNA"/>
</dbReference>
<gene>
    <name evidence="2" type="ORF">NCTC11636_01133</name>
</gene>
<evidence type="ECO:0000313" key="3">
    <source>
        <dbReference type="Proteomes" id="UP000266895"/>
    </source>
</evidence>
<feature type="domain" description="Lantibiotic dehydratase N-terminal" evidence="1">
    <location>
        <begin position="133"/>
        <end position="432"/>
    </location>
</feature>
<evidence type="ECO:0000259" key="1">
    <source>
        <dbReference type="Pfam" id="PF04738"/>
    </source>
</evidence>
<dbReference type="InterPro" id="IPR006827">
    <property type="entry name" value="Lant_deHydtase_N"/>
</dbReference>
<dbReference type="KEGG" id="ahw:NCTC11636_01133"/>
<sequence>MYLRFSPLTAINMQELQFKLTVQSMARLDDVRNQQTTVLSALDKELYRVIGECEDAEVKHILVRMRRAVRHKGATRDKEYVRHLPHLYGLCLELERLNNAEAQLVVETETCFQNDKRSTGSYMEKLALLPPLINALEWSAPSLAQALRRTSNGEKMDPLRNGVRHDRLARFIYRALTKTSPYSTFTLSAPVSNDGVPLSSVQDRDIFLVRQIDGRILAAVISEVMASTGENSKSYVRVNPSLTSRKSKDSGYIVIGPLPKEQVRLLKSSPVLDVLHETMSAEPILRSDLIPHVAQGLGVGRNEADRVITAALTAGVLQVDPPITENTIAPVETLRDWVVGLVDDNQAVPYLRELNALTQFLAKPEKITDAHLPKRNDGRTAAIRSTDRIIESLGINEIEQSLHESSQVSLAVRCRTPNMAVAKNIAATYAWLSLGDPGLPGRLALGQYANERIPGEAVSLVEFYFDYQTYLRKADKNDISSYAFWFAPSMPQPENLALSKSVPTVLHELAKFRQHQKMIVEHASDEDNILRISEATVEKELSSIPRHMICTQGCTAYIQDVGDDVVDKWVINVLHGGNGRGHARYDYLRTQVPTTDQQLYHYQEYRNGNEVTRPKRMHTSVSDPNAAYAEYSGLHGSSLNFRAPVLDAVIDYPYTALDARDRSIIPISSIDVCLDRRDTTVYLSDRRTGRKVIPAHLGMAADYQLSPFARFIERFFGETFLMHPSNPPFASSFELSSLGEITEVPRVEVGSLIVRRKRWILRAGIVREDTQCTSEVERWQHVRRFFWEHDLPQRGYMRVWPSYRENVAKSDKSRKPMYYDLDSWWTVCRVPRWLETDGFLVIDEAVPDVYTTASQDRCTELVAEYSSYFDDDSREDA</sequence>
<accession>A0A448HG44</accession>
<protein>
    <submittedName>
        <fullName evidence="2">Lantibiotic dehydratase, C terminus</fullName>
    </submittedName>
</protein>
<reference evidence="2 3" key="1">
    <citation type="submission" date="2018-12" db="EMBL/GenBank/DDBJ databases">
        <authorList>
            <consortium name="Pathogen Informatics"/>
        </authorList>
    </citation>
    <scope>NUCLEOTIDE SEQUENCE [LARGE SCALE GENOMIC DNA]</scope>
    <source>
        <strain evidence="2 3">NCTC11636</strain>
    </source>
</reference>
<dbReference type="Proteomes" id="UP000266895">
    <property type="component" value="Chromosome"/>
</dbReference>
<name>A0A448HG44_9ACTO</name>
<proteinExistence type="predicted"/>
<dbReference type="Pfam" id="PF04738">
    <property type="entry name" value="Lant_dehydr_N"/>
    <property type="match status" value="2"/>
</dbReference>
<dbReference type="RefSeq" id="WP_126382271.1">
    <property type="nucleotide sequence ID" value="NZ_LR134350.1"/>
</dbReference>
<dbReference type="OrthoDB" id="2442707at2"/>
<dbReference type="AlphaFoldDB" id="A0A448HG44"/>
<feature type="domain" description="Lantibiotic dehydratase N-terminal" evidence="1">
    <location>
        <begin position="640"/>
        <end position="783"/>
    </location>
</feature>
<evidence type="ECO:0000313" key="2">
    <source>
        <dbReference type="EMBL" id="VEG27718.1"/>
    </source>
</evidence>
<keyword evidence="3" id="KW-1185">Reference proteome</keyword>
<organism evidence="2 3">
    <name type="scientific">Actinomyces howellii</name>
    <dbReference type="NCBI Taxonomy" id="52771"/>
    <lineage>
        <taxon>Bacteria</taxon>
        <taxon>Bacillati</taxon>
        <taxon>Actinomycetota</taxon>
        <taxon>Actinomycetes</taxon>
        <taxon>Actinomycetales</taxon>
        <taxon>Actinomycetaceae</taxon>
        <taxon>Actinomyces</taxon>
    </lineage>
</organism>